<dbReference type="InterPro" id="IPR041561">
    <property type="entry name" value="PglD_N"/>
</dbReference>
<feature type="domain" description="PglD N-terminal" evidence="1">
    <location>
        <begin position="5"/>
        <end position="68"/>
    </location>
</feature>
<dbReference type="PANTHER" id="PTHR43300:SF7">
    <property type="entry name" value="UDP-N-ACETYLBACILLOSAMINE N-ACETYLTRANSFERASE"/>
    <property type="match status" value="1"/>
</dbReference>
<dbReference type="CDD" id="cd03360">
    <property type="entry name" value="LbH_AT_putative"/>
    <property type="match status" value="1"/>
</dbReference>
<dbReference type="PANTHER" id="PTHR43300">
    <property type="entry name" value="ACETYLTRANSFERASE"/>
    <property type="match status" value="1"/>
</dbReference>
<dbReference type="InterPro" id="IPR050179">
    <property type="entry name" value="Trans_hexapeptide_repeat"/>
</dbReference>
<gene>
    <name evidence="2" type="ORF">H9635_03065</name>
</gene>
<dbReference type="SUPFAM" id="SSF51161">
    <property type="entry name" value="Trimeric LpxA-like enzymes"/>
    <property type="match status" value="1"/>
</dbReference>
<organism evidence="2 3">
    <name type="scientific">Solibacillus faecavium</name>
    <dbReference type="NCBI Taxonomy" id="2762221"/>
    <lineage>
        <taxon>Bacteria</taxon>
        <taxon>Bacillati</taxon>
        <taxon>Bacillota</taxon>
        <taxon>Bacilli</taxon>
        <taxon>Bacillales</taxon>
        <taxon>Caryophanaceae</taxon>
        <taxon>Solibacillus</taxon>
    </lineage>
</organism>
<evidence type="ECO:0000259" key="1">
    <source>
        <dbReference type="Pfam" id="PF17836"/>
    </source>
</evidence>
<dbReference type="Proteomes" id="UP000619101">
    <property type="component" value="Unassembled WGS sequence"/>
</dbReference>
<sequence length="207" mass="21639">MNKPLIVIGNGGHAAVLTETLIAQGEMILGFTTPTEEANRFGLNYLGTDQVIHNYSPKAIELVLGIGMLKPASFREVLFKELKVKGYRFKSVIHSATNIAPSVILGEGVQLMAGAIIQTATVIADNTIINTGAIIDHDGIIGAHVHIAPGTKISGDVRIGNSTHIGTGTTIIQGIHIGDSCLIGAGSVVVKNINNNTKAYGVPAKEV</sequence>
<evidence type="ECO:0000313" key="3">
    <source>
        <dbReference type="Proteomes" id="UP000619101"/>
    </source>
</evidence>
<dbReference type="Pfam" id="PF17836">
    <property type="entry name" value="PglD_N"/>
    <property type="match status" value="1"/>
</dbReference>
<dbReference type="InterPro" id="IPR011004">
    <property type="entry name" value="Trimer_LpxA-like_sf"/>
</dbReference>
<dbReference type="InterPro" id="IPR001451">
    <property type="entry name" value="Hexapep"/>
</dbReference>
<proteinExistence type="predicted"/>
<evidence type="ECO:0000313" key="2">
    <source>
        <dbReference type="EMBL" id="MBD8035706.1"/>
    </source>
</evidence>
<dbReference type="Gene3D" id="2.160.10.10">
    <property type="entry name" value="Hexapeptide repeat proteins"/>
    <property type="match status" value="1"/>
</dbReference>
<keyword evidence="3" id="KW-1185">Reference proteome</keyword>
<dbReference type="EMBL" id="JACSPZ010000001">
    <property type="protein sequence ID" value="MBD8035706.1"/>
    <property type="molecule type" value="Genomic_DNA"/>
</dbReference>
<name>A0ABR8XUT7_9BACL</name>
<dbReference type="Gene3D" id="3.40.50.20">
    <property type="match status" value="1"/>
</dbReference>
<dbReference type="NCBIfam" id="TIGR03570">
    <property type="entry name" value="NeuD_NnaD"/>
    <property type="match status" value="1"/>
</dbReference>
<dbReference type="InterPro" id="IPR020019">
    <property type="entry name" value="AcTrfase_PglD-like"/>
</dbReference>
<protein>
    <submittedName>
        <fullName evidence="2">Acetyltransferase</fullName>
    </submittedName>
</protein>
<accession>A0ABR8XUT7</accession>
<comment type="caution">
    <text evidence="2">The sequence shown here is derived from an EMBL/GenBank/DDBJ whole genome shotgun (WGS) entry which is preliminary data.</text>
</comment>
<dbReference type="Pfam" id="PF00132">
    <property type="entry name" value="Hexapep"/>
    <property type="match status" value="1"/>
</dbReference>
<reference evidence="2 3" key="1">
    <citation type="submission" date="2020-08" db="EMBL/GenBank/DDBJ databases">
        <title>A Genomic Blueprint of the Chicken Gut Microbiome.</title>
        <authorList>
            <person name="Gilroy R."/>
            <person name="Ravi A."/>
            <person name="Getino M."/>
            <person name="Pursley I."/>
            <person name="Horton D.L."/>
            <person name="Alikhan N.-F."/>
            <person name="Baker D."/>
            <person name="Gharbi K."/>
            <person name="Hall N."/>
            <person name="Watson M."/>
            <person name="Adriaenssens E.M."/>
            <person name="Foster-Nyarko E."/>
            <person name="Jarju S."/>
            <person name="Secka A."/>
            <person name="Antonio M."/>
            <person name="Oren A."/>
            <person name="Chaudhuri R."/>
            <person name="La Ragione R.M."/>
            <person name="Hildebrand F."/>
            <person name="Pallen M.J."/>
        </authorList>
    </citation>
    <scope>NUCLEOTIDE SEQUENCE [LARGE SCALE GENOMIC DNA]</scope>
    <source>
        <strain evidence="2 3">A46</strain>
    </source>
</reference>